<keyword evidence="10" id="KW-0406">Ion transport</keyword>
<evidence type="ECO:0000256" key="1">
    <source>
        <dbReference type="ARBA" id="ARBA00004273"/>
    </source>
</evidence>
<dbReference type="InterPro" id="IPR002048">
    <property type="entry name" value="EF_hand_dom"/>
</dbReference>
<keyword evidence="3" id="KW-0813">Transport</keyword>
<dbReference type="GO" id="GO:0005509">
    <property type="term" value="F:calcium ion binding"/>
    <property type="evidence" value="ECO:0007669"/>
    <property type="project" value="InterPro"/>
</dbReference>
<name>A0A2G9U8W3_TELCI</name>
<dbReference type="GO" id="GO:1990246">
    <property type="term" value="C:uniplex complex"/>
    <property type="evidence" value="ECO:0007669"/>
    <property type="project" value="TreeGrafter"/>
</dbReference>
<sequence>MSQTTVGQRHRDHITPNSSFRVESNSALEHYFFGPDGKNTLSASRFLEFQEQLYSDILRMEFDRRDALDGVDGLIGETSFGELLLMHAQIPDKRQKLMLKRLKRKYKNSQGISFEEVRLMVSLSSELENYSYRDFVKTRAFFQFLYHIESVDMALHFHRMAGLPVDAKLLKRVAHKITGVELSDHMIDVVITLFDDNMDGKLSNNEMIAVMRRRMRRGLERPRDTGLFRLFDALAVCSMRAYRASPLYFQ</sequence>
<accession>A0A2G9U8W3</accession>
<dbReference type="InterPro" id="IPR011992">
    <property type="entry name" value="EF-hand-dom_pair"/>
</dbReference>
<dbReference type="PROSITE" id="PS50222">
    <property type="entry name" value="EF_HAND_2"/>
    <property type="match status" value="1"/>
</dbReference>
<evidence type="ECO:0000313" key="16">
    <source>
        <dbReference type="Proteomes" id="UP000230423"/>
    </source>
</evidence>
<evidence type="ECO:0000256" key="3">
    <source>
        <dbReference type="ARBA" id="ARBA00022448"/>
    </source>
</evidence>
<keyword evidence="8" id="KW-0106">Calcium</keyword>
<dbReference type="InterPro" id="IPR039800">
    <property type="entry name" value="MICU1/2/3"/>
</dbReference>
<evidence type="ECO:0000256" key="11">
    <source>
        <dbReference type="ARBA" id="ARBA00023128"/>
    </source>
</evidence>
<dbReference type="OrthoDB" id="10056860at2759"/>
<keyword evidence="12" id="KW-0472">Membrane</keyword>
<keyword evidence="11" id="KW-0496">Mitochondrion</keyword>
<feature type="domain" description="EF-hand" evidence="14">
    <location>
        <begin position="182"/>
        <end position="217"/>
    </location>
</feature>
<dbReference type="GO" id="GO:0005758">
    <property type="term" value="C:mitochondrial intermembrane space"/>
    <property type="evidence" value="ECO:0007669"/>
    <property type="project" value="UniProtKB-SubCell"/>
</dbReference>
<comment type="subcellular location">
    <subcellularLocation>
        <location evidence="1">Mitochondrion inner membrane</location>
    </subcellularLocation>
    <subcellularLocation>
        <location evidence="2">Mitochondrion intermembrane space</location>
    </subcellularLocation>
</comment>
<keyword evidence="9" id="KW-0809">Transit peptide</keyword>
<keyword evidence="4" id="KW-0109">Calcium transport</keyword>
<dbReference type="InterPro" id="IPR018247">
    <property type="entry name" value="EF_Hand_1_Ca_BS"/>
</dbReference>
<evidence type="ECO:0000256" key="5">
    <source>
        <dbReference type="ARBA" id="ARBA00022723"/>
    </source>
</evidence>
<proteinExistence type="inferred from homology"/>
<dbReference type="SUPFAM" id="SSF47473">
    <property type="entry name" value="EF-hand"/>
    <property type="match status" value="1"/>
</dbReference>
<evidence type="ECO:0000256" key="6">
    <source>
        <dbReference type="ARBA" id="ARBA00022737"/>
    </source>
</evidence>
<keyword evidence="16" id="KW-1185">Reference proteome</keyword>
<dbReference type="CDD" id="cd15900">
    <property type="entry name" value="EFh_MICU"/>
    <property type="match status" value="1"/>
</dbReference>
<evidence type="ECO:0000256" key="7">
    <source>
        <dbReference type="ARBA" id="ARBA00022792"/>
    </source>
</evidence>
<dbReference type="PROSITE" id="PS00018">
    <property type="entry name" value="EF_HAND_1"/>
    <property type="match status" value="1"/>
</dbReference>
<evidence type="ECO:0000256" key="8">
    <source>
        <dbReference type="ARBA" id="ARBA00022837"/>
    </source>
</evidence>
<evidence type="ECO:0000256" key="10">
    <source>
        <dbReference type="ARBA" id="ARBA00023065"/>
    </source>
</evidence>
<dbReference type="GO" id="GO:0036444">
    <property type="term" value="P:calcium import into the mitochondrion"/>
    <property type="evidence" value="ECO:0007669"/>
    <property type="project" value="TreeGrafter"/>
</dbReference>
<protein>
    <recommendedName>
        <fullName evidence="14">EF-hand domain-containing protein</fullName>
    </recommendedName>
</protein>
<evidence type="ECO:0000256" key="4">
    <source>
        <dbReference type="ARBA" id="ARBA00022568"/>
    </source>
</evidence>
<dbReference type="AlphaFoldDB" id="A0A2G9U8W3"/>
<dbReference type="PANTHER" id="PTHR12294">
    <property type="entry name" value="EF HAND DOMAIN FAMILY A1,A2-RELATED"/>
    <property type="match status" value="1"/>
</dbReference>
<evidence type="ECO:0000256" key="12">
    <source>
        <dbReference type="ARBA" id="ARBA00023136"/>
    </source>
</evidence>
<keyword evidence="6" id="KW-0677">Repeat</keyword>
<dbReference type="EMBL" id="KZ348627">
    <property type="protein sequence ID" value="PIO65920.1"/>
    <property type="molecule type" value="Genomic_DNA"/>
</dbReference>
<evidence type="ECO:0000259" key="14">
    <source>
        <dbReference type="PROSITE" id="PS50222"/>
    </source>
</evidence>
<comment type="similarity">
    <text evidence="13">Belongs to the MICU1 family. MICU1 subfamily.</text>
</comment>
<organism evidence="15 16">
    <name type="scientific">Teladorsagia circumcincta</name>
    <name type="common">Brown stomach worm</name>
    <name type="synonym">Ostertagia circumcincta</name>
    <dbReference type="NCBI Taxonomy" id="45464"/>
    <lineage>
        <taxon>Eukaryota</taxon>
        <taxon>Metazoa</taxon>
        <taxon>Ecdysozoa</taxon>
        <taxon>Nematoda</taxon>
        <taxon>Chromadorea</taxon>
        <taxon>Rhabditida</taxon>
        <taxon>Rhabditina</taxon>
        <taxon>Rhabditomorpha</taxon>
        <taxon>Strongyloidea</taxon>
        <taxon>Trichostrongylidae</taxon>
        <taxon>Teladorsagia</taxon>
    </lineage>
</organism>
<dbReference type="GO" id="GO:0051560">
    <property type="term" value="P:mitochondrial calcium ion homeostasis"/>
    <property type="evidence" value="ECO:0007669"/>
    <property type="project" value="TreeGrafter"/>
</dbReference>
<keyword evidence="5" id="KW-0479">Metal-binding</keyword>
<evidence type="ECO:0000256" key="2">
    <source>
        <dbReference type="ARBA" id="ARBA00004569"/>
    </source>
</evidence>
<gene>
    <name evidence="15" type="ORF">TELCIR_12388</name>
</gene>
<keyword evidence="7" id="KW-0999">Mitochondrion inner membrane</keyword>
<evidence type="ECO:0000313" key="15">
    <source>
        <dbReference type="EMBL" id="PIO65920.1"/>
    </source>
</evidence>
<evidence type="ECO:0000256" key="13">
    <source>
        <dbReference type="ARBA" id="ARBA00038333"/>
    </source>
</evidence>
<evidence type="ECO:0000256" key="9">
    <source>
        <dbReference type="ARBA" id="ARBA00022946"/>
    </source>
</evidence>
<dbReference type="PANTHER" id="PTHR12294:SF1">
    <property type="entry name" value="CALCIUM UPTAKE PROTEIN 1, MITOCHONDRIAL"/>
    <property type="match status" value="1"/>
</dbReference>
<dbReference type="Proteomes" id="UP000230423">
    <property type="component" value="Unassembled WGS sequence"/>
</dbReference>
<reference evidence="15 16" key="1">
    <citation type="submission" date="2015-09" db="EMBL/GenBank/DDBJ databases">
        <title>Draft genome of the parasitic nematode Teladorsagia circumcincta isolate WARC Sus (inbred).</title>
        <authorList>
            <person name="Mitreva M."/>
        </authorList>
    </citation>
    <scope>NUCLEOTIDE SEQUENCE [LARGE SCALE GENOMIC DNA]</scope>
    <source>
        <strain evidence="15 16">S</strain>
    </source>
</reference>